<evidence type="ECO:0000256" key="4">
    <source>
        <dbReference type="ARBA" id="ARBA00022496"/>
    </source>
</evidence>
<keyword evidence="2 11" id="KW-0813">Transport</keyword>
<evidence type="ECO:0000256" key="3">
    <source>
        <dbReference type="ARBA" id="ARBA00022452"/>
    </source>
</evidence>
<evidence type="ECO:0000256" key="6">
    <source>
        <dbReference type="ARBA" id="ARBA00023004"/>
    </source>
</evidence>
<protein>
    <submittedName>
        <fullName evidence="16">Iron complex outermembrane receptor protein</fullName>
    </submittedName>
</protein>
<evidence type="ECO:0000256" key="8">
    <source>
        <dbReference type="ARBA" id="ARBA00023077"/>
    </source>
</evidence>
<evidence type="ECO:0000256" key="13">
    <source>
        <dbReference type="SAM" id="SignalP"/>
    </source>
</evidence>
<dbReference type="InterPro" id="IPR036942">
    <property type="entry name" value="Beta-barrel_TonB_sf"/>
</dbReference>
<feature type="signal peptide" evidence="13">
    <location>
        <begin position="1"/>
        <end position="22"/>
    </location>
</feature>
<feature type="domain" description="TonB-dependent receptor plug" evidence="15">
    <location>
        <begin position="57"/>
        <end position="164"/>
    </location>
</feature>
<evidence type="ECO:0000256" key="1">
    <source>
        <dbReference type="ARBA" id="ARBA00004571"/>
    </source>
</evidence>
<dbReference type="Pfam" id="PF07715">
    <property type="entry name" value="Plug"/>
    <property type="match status" value="1"/>
</dbReference>
<comment type="subcellular location">
    <subcellularLocation>
        <location evidence="1 11">Cell outer membrane</location>
        <topology evidence="1 11">Multi-pass membrane protein</topology>
    </subcellularLocation>
</comment>
<evidence type="ECO:0000313" key="17">
    <source>
        <dbReference type="Proteomes" id="UP000727456"/>
    </source>
</evidence>
<keyword evidence="13" id="KW-0732">Signal</keyword>
<evidence type="ECO:0000259" key="14">
    <source>
        <dbReference type="Pfam" id="PF00593"/>
    </source>
</evidence>
<dbReference type="Gene3D" id="2.40.170.20">
    <property type="entry name" value="TonB-dependent receptor, beta-barrel domain"/>
    <property type="match status" value="1"/>
</dbReference>
<dbReference type="SUPFAM" id="SSF56935">
    <property type="entry name" value="Porins"/>
    <property type="match status" value="1"/>
</dbReference>
<gene>
    <name evidence="16" type="ORF">FHS31_002106</name>
</gene>
<keyword evidence="3 11" id="KW-1134">Transmembrane beta strand</keyword>
<comment type="caution">
    <text evidence="16">The sequence shown here is derived from an EMBL/GenBank/DDBJ whole genome shotgun (WGS) entry which is preliminary data.</text>
</comment>
<comment type="similarity">
    <text evidence="11 12">Belongs to the TonB-dependent receptor family.</text>
</comment>
<keyword evidence="16" id="KW-0675">Receptor</keyword>
<proteinExistence type="inferred from homology"/>
<keyword evidence="6" id="KW-0408">Iron</keyword>
<evidence type="ECO:0000256" key="10">
    <source>
        <dbReference type="ARBA" id="ARBA00023237"/>
    </source>
</evidence>
<dbReference type="PROSITE" id="PS52016">
    <property type="entry name" value="TONB_DEPENDENT_REC_3"/>
    <property type="match status" value="1"/>
</dbReference>
<evidence type="ECO:0000313" key="16">
    <source>
        <dbReference type="EMBL" id="NIJ08489.1"/>
    </source>
</evidence>
<dbReference type="Pfam" id="PF00593">
    <property type="entry name" value="TonB_dep_Rec_b-barrel"/>
    <property type="match status" value="1"/>
</dbReference>
<keyword evidence="8 12" id="KW-0798">TonB box</keyword>
<keyword evidence="9 11" id="KW-0472">Membrane</keyword>
<keyword evidence="7" id="KW-0406">Ion transport</keyword>
<dbReference type="InterPro" id="IPR012910">
    <property type="entry name" value="Plug_dom"/>
</dbReference>
<reference evidence="16 17" key="1">
    <citation type="submission" date="2020-03" db="EMBL/GenBank/DDBJ databases">
        <title>Genomic Encyclopedia of Type Strains, Phase III (KMG-III): the genomes of soil and plant-associated and newly described type strains.</title>
        <authorList>
            <person name="Whitman W."/>
        </authorList>
    </citation>
    <scope>NUCLEOTIDE SEQUENCE [LARGE SCALE GENOMIC DNA]</scope>
    <source>
        <strain evidence="16 17">CECT 8804</strain>
    </source>
</reference>
<dbReference type="RefSeq" id="WP_167073305.1">
    <property type="nucleotide sequence ID" value="NZ_JAAOZC010000004.1"/>
</dbReference>
<feature type="domain" description="TonB-dependent receptor-like beta-barrel" evidence="14">
    <location>
        <begin position="267"/>
        <end position="725"/>
    </location>
</feature>
<evidence type="ECO:0000256" key="9">
    <source>
        <dbReference type="ARBA" id="ARBA00023136"/>
    </source>
</evidence>
<sequence length="766" mass="81950">MKAYMLGSSAAIALASAVPALAQQDSGGPAAPAAQTDVSQTQLQDIVVTAQRRSENLQKAAISVTAVSNAQLVQKGVTDISQLTQLAPALRAIPNQGSYTSFALRGINSFSANAFADPVVVVNVDGVPLAHPTGAHGLFYDVERVEILKGPQGTLYGRNATGGAVNVNPAPPAFTFGGFANLEVGNFAEVMGTAALNIPLSEQVAIRAAGQVVHRNGYFSDGTGDDKAQSGRLSLRWKPISGLTMDVIGDYSHQGGKGPGGAIISRRDTPGGPLGDTHFIGDPWEGNTTPDPRYAALYSVAGFAPRRQGLSTIDNDYYGVTGIINYAAPFGDLALITAYRGTDIFYFGNTTAFYLGENANSDQYSGELRYTSPAIGPLKLLVGMFYLHDAINSRNPIETAATTLNNQTITGKSAAYAGFGNLTLTATDRLRFTGGLRYTSERKTTDSQSRLISGVNFSTFNFIPFPDANDGTLRFRALGDRVFKKVTWKAGVEFDVASRSLLYANIGTGFKAGGFFIGPEGSNSYEPETVTAYTIGSKNRFLDNRLQINVEAFLYKYRNQQIAHQRFYPAPTGILFVTDNAGSATIYGAELEAQLLVTRNTKLSLQAQYLHSRYDQLTYLSPTSISNNSTCPSPAVTGGFQADCSGRPLPFTPKFVVSGGISQTMPLNGGANLVLAVDTRYEGARWTQINYLPENYAQAYTRTDAQVTLNFKGDHWSVTAFVQNLENDAVIAGTLTGRNYNTAVGGIVDAILQPPRTYGARLGLKF</sequence>
<feature type="chain" id="PRO_5046993565" evidence="13">
    <location>
        <begin position="23"/>
        <end position="766"/>
    </location>
</feature>
<evidence type="ECO:0000256" key="2">
    <source>
        <dbReference type="ARBA" id="ARBA00022448"/>
    </source>
</evidence>
<evidence type="ECO:0000256" key="7">
    <source>
        <dbReference type="ARBA" id="ARBA00023065"/>
    </source>
</evidence>
<dbReference type="InterPro" id="IPR039426">
    <property type="entry name" value="TonB-dep_rcpt-like"/>
</dbReference>
<evidence type="ECO:0000256" key="12">
    <source>
        <dbReference type="RuleBase" id="RU003357"/>
    </source>
</evidence>
<dbReference type="InterPro" id="IPR000531">
    <property type="entry name" value="Beta-barrel_TonB"/>
</dbReference>
<name>A0ABX0TUW1_9SPHN</name>
<dbReference type="EMBL" id="JAAOZC010000004">
    <property type="protein sequence ID" value="NIJ08489.1"/>
    <property type="molecule type" value="Genomic_DNA"/>
</dbReference>
<keyword evidence="4" id="KW-0410">Iron transport</keyword>
<keyword evidence="5 11" id="KW-0812">Transmembrane</keyword>
<accession>A0ABX0TUW1</accession>
<organism evidence="16 17">
    <name type="scientific">Sphingomonas vulcanisoli</name>
    <dbReference type="NCBI Taxonomy" id="1658060"/>
    <lineage>
        <taxon>Bacteria</taxon>
        <taxon>Pseudomonadati</taxon>
        <taxon>Pseudomonadota</taxon>
        <taxon>Alphaproteobacteria</taxon>
        <taxon>Sphingomonadales</taxon>
        <taxon>Sphingomonadaceae</taxon>
        <taxon>Sphingomonas</taxon>
    </lineage>
</organism>
<evidence type="ECO:0000256" key="11">
    <source>
        <dbReference type="PROSITE-ProRule" id="PRU01360"/>
    </source>
</evidence>
<keyword evidence="17" id="KW-1185">Reference proteome</keyword>
<dbReference type="Proteomes" id="UP000727456">
    <property type="component" value="Unassembled WGS sequence"/>
</dbReference>
<evidence type="ECO:0000256" key="5">
    <source>
        <dbReference type="ARBA" id="ARBA00022692"/>
    </source>
</evidence>
<dbReference type="PANTHER" id="PTHR32552">
    <property type="entry name" value="FERRICHROME IRON RECEPTOR-RELATED"/>
    <property type="match status" value="1"/>
</dbReference>
<evidence type="ECO:0000259" key="15">
    <source>
        <dbReference type="Pfam" id="PF07715"/>
    </source>
</evidence>
<keyword evidence="10 11" id="KW-0998">Cell outer membrane</keyword>
<dbReference type="PANTHER" id="PTHR32552:SF81">
    <property type="entry name" value="TONB-DEPENDENT OUTER MEMBRANE RECEPTOR"/>
    <property type="match status" value="1"/>
</dbReference>